<name>A0A1Y1UCF3_9TREE</name>
<feature type="region of interest" description="Disordered" evidence="1">
    <location>
        <begin position="129"/>
        <end position="151"/>
    </location>
</feature>
<protein>
    <recommendedName>
        <fullName evidence="2">Histone deacetylase domain-containing protein</fullName>
    </recommendedName>
</protein>
<dbReference type="SUPFAM" id="SSF52768">
    <property type="entry name" value="Arginase/deacetylase"/>
    <property type="match status" value="1"/>
</dbReference>
<evidence type="ECO:0000256" key="1">
    <source>
        <dbReference type="SAM" id="MobiDB-lite"/>
    </source>
</evidence>
<dbReference type="PRINTS" id="PR01270">
    <property type="entry name" value="HDASUPER"/>
</dbReference>
<dbReference type="InterPro" id="IPR000286">
    <property type="entry name" value="HDACs"/>
</dbReference>
<dbReference type="InterPro" id="IPR023801">
    <property type="entry name" value="His_deacetylse_dom"/>
</dbReference>
<dbReference type="Gene3D" id="3.40.800.20">
    <property type="entry name" value="Histone deacetylase domain"/>
    <property type="match status" value="1"/>
</dbReference>
<accession>A0A1Y1UCF3</accession>
<evidence type="ECO:0000313" key="3">
    <source>
        <dbReference type="EMBL" id="ORX35728.1"/>
    </source>
</evidence>
<dbReference type="InterPro" id="IPR037138">
    <property type="entry name" value="His_deacetylse_dom_sf"/>
</dbReference>
<feature type="domain" description="Histone deacetylase" evidence="2">
    <location>
        <begin position="99"/>
        <end position="409"/>
    </location>
</feature>
<evidence type="ECO:0000313" key="4">
    <source>
        <dbReference type="Proteomes" id="UP000193218"/>
    </source>
</evidence>
<dbReference type="PANTHER" id="PTHR10625:SF36">
    <property type="entry name" value="HISTONE DEACETYLASE 3"/>
    <property type="match status" value="1"/>
</dbReference>
<dbReference type="InParanoid" id="A0A1Y1UCF3"/>
<feature type="compositionally biased region" description="Acidic residues" evidence="1">
    <location>
        <begin position="58"/>
        <end position="75"/>
    </location>
</feature>
<feature type="region of interest" description="Disordered" evidence="1">
    <location>
        <begin position="45"/>
        <end position="85"/>
    </location>
</feature>
<dbReference type="AlphaFoldDB" id="A0A1Y1UCF3"/>
<dbReference type="RefSeq" id="XP_021869892.1">
    <property type="nucleotide sequence ID" value="XM_022019231.1"/>
</dbReference>
<evidence type="ECO:0000259" key="2">
    <source>
        <dbReference type="Pfam" id="PF00850"/>
    </source>
</evidence>
<dbReference type="GO" id="GO:0040029">
    <property type="term" value="P:epigenetic regulation of gene expression"/>
    <property type="evidence" value="ECO:0007669"/>
    <property type="project" value="TreeGrafter"/>
</dbReference>
<keyword evidence="4" id="KW-1185">Reference proteome</keyword>
<dbReference type="GeneID" id="33561040"/>
<dbReference type="Pfam" id="PF00850">
    <property type="entry name" value="Hist_deacetyl"/>
    <property type="match status" value="1"/>
</dbReference>
<gene>
    <name evidence="3" type="ORF">BD324DRAFT_73851</name>
</gene>
<proteinExistence type="predicted"/>
<dbReference type="STRING" id="4999.A0A1Y1UCF3"/>
<dbReference type="InterPro" id="IPR023696">
    <property type="entry name" value="Ureohydrolase_dom_sf"/>
</dbReference>
<sequence length="477" mass="52535">MSRTAYIWSTELQTVADQLPANVGRSSMVHGLIHALDLLEDRHHDGARSGAQQNAEQIDADAEVEQDEDEYEDQEREEKPIAAPIPSLSGRATIVSPYERFASETELKRYHDAAYVDYLLGDHSPAAAAAAAESDSDTGASSSSRPRKRMKSDVHGLHYDCPPFPSLSRYATLVAASTLTACDLIANDLTDVAINWDGGRHHAMRNRASGFCYVADAVLGILHLVKTGRSKRRKGRPRVMYLDLDFHYGDGVAQAFLSPTAYPVVIPDGRKPPRPPQVLTLSVHHSAPDFFPPGNKHSKLTEGNTPHPFTLSIPLKSFPSASTYERVWGSIESVRMAFEPDYVVIQLGTDGLPGDRIGQYGNWSIDQPGGIRCCIDRVKSWNLPLCVLGGGGYHHPNTARAWAVATAALIDKELPLQSSIPDHEYFPDYSPSFTFELSQAHVRDENDSQHLEAVNQVFSTISERIGDIVRAHTPKHE</sequence>
<dbReference type="Proteomes" id="UP000193218">
    <property type="component" value="Unassembled WGS sequence"/>
</dbReference>
<comment type="caution">
    <text evidence="3">The sequence shown here is derived from an EMBL/GenBank/DDBJ whole genome shotgun (WGS) entry which is preliminary data.</text>
</comment>
<dbReference type="GO" id="GO:0070210">
    <property type="term" value="C:Rpd3L-Expanded complex"/>
    <property type="evidence" value="ECO:0007669"/>
    <property type="project" value="TreeGrafter"/>
</dbReference>
<dbReference type="GO" id="GO:0004407">
    <property type="term" value="F:histone deacetylase activity"/>
    <property type="evidence" value="ECO:0007669"/>
    <property type="project" value="TreeGrafter"/>
</dbReference>
<reference evidence="3 4" key="1">
    <citation type="submission" date="2017-03" db="EMBL/GenBank/DDBJ databases">
        <title>Widespread Adenine N6-methylation of Active Genes in Fungi.</title>
        <authorList>
            <consortium name="DOE Joint Genome Institute"/>
            <person name="Mondo S.J."/>
            <person name="Dannebaum R.O."/>
            <person name="Kuo R.C."/>
            <person name="Louie K.B."/>
            <person name="Bewick A.J."/>
            <person name="Labutti K."/>
            <person name="Haridas S."/>
            <person name="Kuo A."/>
            <person name="Salamov A."/>
            <person name="Ahrendt S.R."/>
            <person name="Lau R."/>
            <person name="Bowen B.P."/>
            <person name="Lipzen A."/>
            <person name="Sullivan W."/>
            <person name="Andreopoulos W.B."/>
            <person name="Clum A."/>
            <person name="Lindquist E."/>
            <person name="Daum C."/>
            <person name="Northen T.R."/>
            <person name="Ramamoorthy G."/>
            <person name="Schmitz R.J."/>
            <person name="Gryganskyi A."/>
            <person name="Culley D."/>
            <person name="Magnuson J."/>
            <person name="James T.Y."/>
            <person name="O'Malley M.A."/>
            <person name="Stajich J.E."/>
            <person name="Spatafora J.W."/>
            <person name="Visel A."/>
            <person name="Grigoriev I.V."/>
        </authorList>
    </citation>
    <scope>NUCLEOTIDE SEQUENCE [LARGE SCALE GENOMIC DNA]</scope>
    <source>
        <strain evidence="3 4">NRRL Y-17943</strain>
    </source>
</reference>
<organism evidence="3 4">
    <name type="scientific">Kockovaella imperatae</name>
    <dbReference type="NCBI Taxonomy" id="4999"/>
    <lineage>
        <taxon>Eukaryota</taxon>
        <taxon>Fungi</taxon>
        <taxon>Dikarya</taxon>
        <taxon>Basidiomycota</taxon>
        <taxon>Agaricomycotina</taxon>
        <taxon>Tremellomycetes</taxon>
        <taxon>Tremellales</taxon>
        <taxon>Cuniculitremaceae</taxon>
        <taxon>Kockovaella</taxon>
    </lineage>
</organism>
<dbReference type="OrthoDB" id="73273at2759"/>
<feature type="compositionally biased region" description="Low complexity" evidence="1">
    <location>
        <begin position="129"/>
        <end position="144"/>
    </location>
</feature>
<dbReference type="PANTHER" id="PTHR10625">
    <property type="entry name" value="HISTONE DEACETYLASE HDAC1-RELATED"/>
    <property type="match status" value="1"/>
</dbReference>
<dbReference type="EMBL" id="NBSH01000010">
    <property type="protein sequence ID" value="ORX35728.1"/>
    <property type="molecule type" value="Genomic_DNA"/>
</dbReference>